<feature type="region of interest" description="Disordered" evidence="1">
    <location>
        <begin position="1"/>
        <end position="30"/>
    </location>
</feature>
<keyword evidence="3" id="KW-1185">Reference proteome</keyword>
<dbReference type="Proteomes" id="UP000825729">
    <property type="component" value="Unassembled WGS sequence"/>
</dbReference>
<sequence>MGKEDILKRLQMDNEDRSSKNRISMPETGNERRLGQNFLCECAYSGVLTSGPVPLQNKSRHGGVFNFVKANLGHYAMLPCDSFLCECAYSGVLTSGPVPLQNKSRHGGVFNFVKANLGILKAS</sequence>
<evidence type="ECO:0000313" key="2">
    <source>
        <dbReference type="EMBL" id="KAG9455973.1"/>
    </source>
</evidence>
<organism evidence="2 3">
    <name type="scientific">Aristolochia fimbriata</name>
    <name type="common">White veined hardy Dutchman's pipe vine</name>
    <dbReference type="NCBI Taxonomy" id="158543"/>
    <lineage>
        <taxon>Eukaryota</taxon>
        <taxon>Viridiplantae</taxon>
        <taxon>Streptophyta</taxon>
        <taxon>Embryophyta</taxon>
        <taxon>Tracheophyta</taxon>
        <taxon>Spermatophyta</taxon>
        <taxon>Magnoliopsida</taxon>
        <taxon>Magnoliidae</taxon>
        <taxon>Piperales</taxon>
        <taxon>Aristolochiaceae</taxon>
        <taxon>Aristolochia</taxon>
    </lineage>
</organism>
<feature type="compositionally biased region" description="Basic and acidic residues" evidence="1">
    <location>
        <begin position="1"/>
        <end position="19"/>
    </location>
</feature>
<gene>
    <name evidence="2" type="ORF">H6P81_000481</name>
</gene>
<accession>A0AAV7F8R8</accession>
<evidence type="ECO:0000313" key="3">
    <source>
        <dbReference type="Proteomes" id="UP000825729"/>
    </source>
</evidence>
<proteinExistence type="predicted"/>
<dbReference type="AlphaFoldDB" id="A0AAV7F8R8"/>
<evidence type="ECO:0000256" key="1">
    <source>
        <dbReference type="SAM" id="MobiDB-lite"/>
    </source>
</evidence>
<reference evidence="2 3" key="1">
    <citation type="submission" date="2021-07" db="EMBL/GenBank/DDBJ databases">
        <title>The Aristolochia fimbriata genome: insights into angiosperm evolution, floral development and chemical biosynthesis.</title>
        <authorList>
            <person name="Jiao Y."/>
        </authorList>
    </citation>
    <scope>NUCLEOTIDE SEQUENCE [LARGE SCALE GENOMIC DNA]</scope>
    <source>
        <strain evidence="2">IBCAS-2021</strain>
        <tissue evidence="2">Leaf</tissue>
    </source>
</reference>
<name>A0AAV7F8R8_ARIFI</name>
<dbReference type="EMBL" id="JAINDJ010000002">
    <property type="protein sequence ID" value="KAG9455973.1"/>
    <property type="molecule type" value="Genomic_DNA"/>
</dbReference>
<comment type="caution">
    <text evidence="2">The sequence shown here is derived from an EMBL/GenBank/DDBJ whole genome shotgun (WGS) entry which is preliminary data.</text>
</comment>
<protein>
    <submittedName>
        <fullName evidence="2">Uncharacterized protein</fullName>
    </submittedName>
</protein>